<dbReference type="Proteomes" id="UP000178603">
    <property type="component" value="Unassembled WGS sequence"/>
</dbReference>
<evidence type="ECO:0000259" key="2">
    <source>
        <dbReference type="Pfam" id="PF03959"/>
    </source>
</evidence>
<evidence type="ECO:0000259" key="1">
    <source>
        <dbReference type="Pfam" id="PF00561"/>
    </source>
</evidence>
<dbReference type="GO" id="GO:0047372">
    <property type="term" value="F:monoacylglycerol lipase activity"/>
    <property type="evidence" value="ECO:0007669"/>
    <property type="project" value="TreeGrafter"/>
</dbReference>
<name>A0A1F8AUG1_9BACT</name>
<comment type="caution">
    <text evidence="3">The sequence shown here is derived from an EMBL/GenBank/DDBJ whole genome shotgun (WGS) entry which is preliminary data.</text>
</comment>
<reference evidence="3 4" key="1">
    <citation type="journal article" date="2016" name="Nat. Commun.">
        <title>Thousands of microbial genomes shed light on interconnected biogeochemical processes in an aquifer system.</title>
        <authorList>
            <person name="Anantharaman K."/>
            <person name="Brown C.T."/>
            <person name="Hug L.A."/>
            <person name="Sharon I."/>
            <person name="Castelle C.J."/>
            <person name="Probst A.J."/>
            <person name="Thomas B.C."/>
            <person name="Singh A."/>
            <person name="Wilkins M.J."/>
            <person name="Karaoz U."/>
            <person name="Brodie E.L."/>
            <person name="Williams K.H."/>
            <person name="Hubbard S.S."/>
            <person name="Banfield J.F."/>
        </authorList>
    </citation>
    <scope>NUCLEOTIDE SEQUENCE [LARGE SCALE GENOMIC DNA]</scope>
</reference>
<dbReference type="InterPro" id="IPR005645">
    <property type="entry name" value="FSH-like_dom"/>
</dbReference>
<dbReference type="AlphaFoldDB" id="A0A1F8AUG1"/>
<protein>
    <recommendedName>
        <fullName evidence="5">AB hydrolase-1 domain-containing protein</fullName>
    </recommendedName>
</protein>
<feature type="domain" description="Serine hydrolase" evidence="2">
    <location>
        <begin position="164"/>
        <end position="230"/>
    </location>
</feature>
<dbReference type="PANTHER" id="PTHR43798:SF5">
    <property type="entry name" value="MONOACYLGLYCEROL LIPASE ABHD6"/>
    <property type="match status" value="1"/>
</dbReference>
<dbReference type="Gene3D" id="3.40.50.1820">
    <property type="entry name" value="alpha/beta hydrolase"/>
    <property type="match status" value="1"/>
</dbReference>
<proteinExistence type="predicted"/>
<dbReference type="PRINTS" id="PR00111">
    <property type="entry name" value="ABHYDROLASE"/>
</dbReference>
<dbReference type="InterPro" id="IPR000073">
    <property type="entry name" value="AB_hydrolase_1"/>
</dbReference>
<organism evidence="3 4">
    <name type="scientific">Candidatus Woesebacteria bacterium RIFCSPHIGHO2_12_FULL_41_24</name>
    <dbReference type="NCBI Taxonomy" id="1802510"/>
    <lineage>
        <taxon>Bacteria</taxon>
        <taxon>Candidatus Woeseibacteriota</taxon>
    </lineage>
</organism>
<dbReference type="Pfam" id="PF00561">
    <property type="entry name" value="Abhydrolase_1"/>
    <property type="match status" value="1"/>
</dbReference>
<dbReference type="SUPFAM" id="SSF53474">
    <property type="entry name" value="alpha/beta-Hydrolases"/>
    <property type="match status" value="1"/>
</dbReference>
<dbReference type="GO" id="GO:0046464">
    <property type="term" value="P:acylglycerol catabolic process"/>
    <property type="evidence" value="ECO:0007669"/>
    <property type="project" value="TreeGrafter"/>
</dbReference>
<feature type="domain" description="AB hydrolase-1" evidence="1">
    <location>
        <begin position="3"/>
        <end position="120"/>
    </location>
</feature>
<dbReference type="InterPro" id="IPR050266">
    <property type="entry name" value="AB_hydrolase_sf"/>
</dbReference>
<gene>
    <name evidence="3" type="ORF">A3E44_03225</name>
</gene>
<sequence length="245" mass="28196">MKTLIFIPGLGYSKSLWKKMLKYFPKNKYKTIAFDIPEYYKIYKGKPLDFDLFPIYVKDVLKKLKIKSPYILVGHSLGGYISLEYSIKFPREVKKLVIVSSPLRKPNSHSPKNFRFLIWIGINLGFVDKIIKLILNSKNKLLKSTLQKLIPLDAGFLKKSNAKSVALCCRDLLTHDWPSKVSMVHIPILLAYGTKDSAVIKINGTELYNNFKNKKVISYLCNHSIPVHHPKELAEEIIKFTSHQT</sequence>
<evidence type="ECO:0000313" key="3">
    <source>
        <dbReference type="EMBL" id="OGM55270.1"/>
    </source>
</evidence>
<dbReference type="PANTHER" id="PTHR43798">
    <property type="entry name" value="MONOACYLGLYCEROL LIPASE"/>
    <property type="match status" value="1"/>
</dbReference>
<dbReference type="InterPro" id="IPR029058">
    <property type="entry name" value="AB_hydrolase_fold"/>
</dbReference>
<evidence type="ECO:0000313" key="4">
    <source>
        <dbReference type="Proteomes" id="UP000178603"/>
    </source>
</evidence>
<dbReference type="Pfam" id="PF03959">
    <property type="entry name" value="FSH1"/>
    <property type="match status" value="1"/>
</dbReference>
<dbReference type="EMBL" id="MGGW01000004">
    <property type="protein sequence ID" value="OGM55270.1"/>
    <property type="molecule type" value="Genomic_DNA"/>
</dbReference>
<accession>A0A1F8AUG1</accession>
<evidence type="ECO:0008006" key="5">
    <source>
        <dbReference type="Google" id="ProtNLM"/>
    </source>
</evidence>
<dbReference type="GO" id="GO:0016020">
    <property type="term" value="C:membrane"/>
    <property type="evidence" value="ECO:0007669"/>
    <property type="project" value="TreeGrafter"/>
</dbReference>